<feature type="transmembrane region" description="Helical" evidence="1">
    <location>
        <begin position="15"/>
        <end position="38"/>
    </location>
</feature>
<comment type="caution">
    <text evidence="2">The sequence shown here is derived from an EMBL/GenBank/DDBJ whole genome shotgun (WGS) entry which is preliminary data.</text>
</comment>
<proteinExistence type="predicted"/>
<reference evidence="2" key="1">
    <citation type="submission" date="2021-01" db="EMBL/GenBank/DDBJ databases">
        <title>Whole genome shotgun sequence of Rhizocola hellebori NBRC 109834.</title>
        <authorList>
            <person name="Komaki H."/>
            <person name="Tamura T."/>
        </authorList>
    </citation>
    <scope>NUCLEOTIDE SEQUENCE</scope>
    <source>
        <strain evidence="2">NBRC 109834</strain>
    </source>
</reference>
<keyword evidence="1" id="KW-0812">Transmembrane</keyword>
<dbReference type="AlphaFoldDB" id="A0A8J3Q808"/>
<dbReference type="EMBL" id="BONY01000022">
    <property type="protein sequence ID" value="GIH05838.1"/>
    <property type="molecule type" value="Genomic_DNA"/>
</dbReference>
<evidence type="ECO:0000313" key="2">
    <source>
        <dbReference type="EMBL" id="GIH05838.1"/>
    </source>
</evidence>
<dbReference type="Proteomes" id="UP000612899">
    <property type="component" value="Unassembled WGS sequence"/>
</dbReference>
<keyword evidence="3" id="KW-1185">Reference proteome</keyword>
<sequence>MPGAIDAFLVGISEWLSGSSVAVAGGSLFQLVIAYVSVKGPRGALNRFCVVPSEELSSIHGVQELPKAFGFDAFGTGS</sequence>
<name>A0A8J3Q808_9ACTN</name>
<accession>A0A8J3Q808</accession>
<protein>
    <submittedName>
        <fullName evidence="2">Uncharacterized protein</fullName>
    </submittedName>
</protein>
<keyword evidence="1" id="KW-0472">Membrane</keyword>
<gene>
    <name evidence="2" type="ORF">Rhe02_39050</name>
</gene>
<organism evidence="2 3">
    <name type="scientific">Rhizocola hellebori</name>
    <dbReference type="NCBI Taxonomy" id="1392758"/>
    <lineage>
        <taxon>Bacteria</taxon>
        <taxon>Bacillati</taxon>
        <taxon>Actinomycetota</taxon>
        <taxon>Actinomycetes</taxon>
        <taxon>Micromonosporales</taxon>
        <taxon>Micromonosporaceae</taxon>
        <taxon>Rhizocola</taxon>
    </lineage>
</organism>
<evidence type="ECO:0000256" key="1">
    <source>
        <dbReference type="SAM" id="Phobius"/>
    </source>
</evidence>
<keyword evidence="1" id="KW-1133">Transmembrane helix</keyword>
<evidence type="ECO:0000313" key="3">
    <source>
        <dbReference type="Proteomes" id="UP000612899"/>
    </source>
</evidence>